<evidence type="ECO:0000313" key="2">
    <source>
        <dbReference type="Proteomes" id="UP000789920"/>
    </source>
</evidence>
<organism evidence="1 2">
    <name type="scientific">Racocetra persica</name>
    <dbReference type="NCBI Taxonomy" id="160502"/>
    <lineage>
        <taxon>Eukaryota</taxon>
        <taxon>Fungi</taxon>
        <taxon>Fungi incertae sedis</taxon>
        <taxon>Mucoromycota</taxon>
        <taxon>Glomeromycotina</taxon>
        <taxon>Glomeromycetes</taxon>
        <taxon>Diversisporales</taxon>
        <taxon>Gigasporaceae</taxon>
        <taxon>Racocetra</taxon>
    </lineage>
</organism>
<keyword evidence="2" id="KW-1185">Reference proteome</keyword>
<evidence type="ECO:0000313" key="1">
    <source>
        <dbReference type="EMBL" id="CAG8835751.1"/>
    </source>
</evidence>
<reference evidence="1" key="1">
    <citation type="submission" date="2021-06" db="EMBL/GenBank/DDBJ databases">
        <authorList>
            <person name="Kallberg Y."/>
            <person name="Tangrot J."/>
            <person name="Rosling A."/>
        </authorList>
    </citation>
    <scope>NUCLEOTIDE SEQUENCE</scope>
    <source>
        <strain evidence="1">MA461A</strain>
    </source>
</reference>
<accession>A0ACA9SCT4</accession>
<dbReference type="EMBL" id="CAJVQC010112700">
    <property type="protein sequence ID" value="CAG8835751.1"/>
    <property type="molecule type" value="Genomic_DNA"/>
</dbReference>
<comment type="caution">
    <text evidence="1">The sequence shown here is derived from an EMBL/GenBank/DDBJ whole genome shotgun (WGS) entry which is preliminary data.</text>
</comment>
<sequence length="70" mass="7949">MEYADSESSGLRSHPDYENLDRNNKLSVQMKSFSDKAQAQPQLQLSKSSLKKEEVVFTIETLVESLNEAK</sequence>
<gene>
    <name evidence="1" type="ORF">RPERSI_LOCUS29667</name>
</gene>
<name>A0ACA9SCT4_9GLOM</name>
<dbReference type="Proteomes" id="UP000789920">
    <property type="component" value="Unassembled WGS sequence"/>
</dbReference>
<protein>
    <submittedName>
        <fullName evidence="1">15435_t:CDS:1</fullName>
    </submittedName>
</protein>
<proteinExistence type="predicted"/>